<comment type="caution">
    <text evidence="1">The sequence shown here is derived from an EMBL/GenBank/DDBJ whole genome shotgun (WGS) entry which is preliminary data.</text>
</comment>
<organism evidence="1 2">
    <name type="scientific">Catharanthus roseus</name>
    <name type="common">Madagascar periwinkle</name>
    <name type="synonym">Vinca rosea</name>
    <dbReference type="NCBI Taxonomy" id="4058"/>
    <lineage>
        <taxon>Eukaryota</taxon>
        <taxon>Viridiplantae</taxon>
        <taxon>Streptophyta</taxon>
        <taxon>Embryophyta</taxon>
        <taxon>Tracheophyta</taxon>
        <taxon>Spermatophyta</taxon>
        <taxon>Magnoliopsida</taxon>
        <taxon>eudicotyledons</taxon>
        <taxon>Gunneridae</taxon>
        <taxon>Pentapetalae</taxon>
        <taxon>asterids</taxon>
        <taxon>lamiids</taxon>
        <taxon>Gentianales</taxon>
        <taxon>Apocynaceae</taxon>
        <taxon>Rauvolfioideae</taxon>
        <taxon>Vinceae</taxon>
        <taxon>Catharanthinae</taxon>
        <taxon>Catharanthus</taxon>
    </lineage>
</organism>
<name>A0ACC0AMT7_CATRO</name>
<dbReference type="Proteomes" id="UP001060085">
    <property type="component" value="Linkage Group LG05"/>
</dbReference>
<proteinExistence type="predicted"/>
<evidence type="ECO:0000313" key="2">
    <source>
        <dbReference type="Proteomes" id="UP001060085"/>
    </source>
</evidence>
<dbReference type="EMBL" id="CM044705">
    <property type="protein sequence ID" value="KAI5661926.1"/>
    <property type="molecule type" value="Genomic_DNA"/>
</dbReference>
<accession>A0ACC0AMT7</accession>
<protein>
    <submittedName>
        <fullName evidence="1">Uncharacterized protein</fullName>
    </submittedName>
</protein>
<sequence>MVKKSSGFFVHHHHQQQQQEDDSTTSTDQENNFNDSHLSGDEAYEVDDAPSPKKRKGAQKRVISVAIGEGDGSRNRTEVYPPPDSWSWRKYGQKPIKGSPYPRGYYRCSSSKGCPARKQVERSRLDPTKLLITYSSEHNHSLPTTTKHHHITTPATTANVATPAADSTSTSSSSKATNKSEEFGVFANRPEIDSDNSSSFSEFAGELGWFSDVGSSSIVLESSPMLVGPNWVDADVALMLPIGEEDQSLFGDLGELPECSVVFRRAHCCG</sequence>
<gene>
    <name evidence="1" type="ORF">M9H77_21249</name>
</gene>
<keyword evidence="2" id="KW-1185">Reference proteome</keyword>
<evidence type="ECO:0000313" key="1">
    <source>
        <dbReference type="EMBL" id="KAI5661926.1"/>
    </source>
</evidence>
<reference evidence="2" key="1">
    <citation type="journal article" date="2023" name="Nat. Plants">
        <title>Single-cell RNA sequencing provides a high-resolution roadmap for understanding the multicellular compartmentation of specialized metabolism.</title>
        <authorList>
            <person name="Sun S."/>
            <person name="Shen X."/>
            <person name="Li Y."/>
            <person name="Li Y."/>
            <person name="Wang S."/>
            <person name="Li R."/>
            <person name="Zhang H."/>
            <person name="Shen G."/>
            <person name="Guo B."/>
            <person name="Wei J."/>
            <person name="Xu J."/>
            <person name="St-Pierre B."/>
            <person name="Chen S."/>
            <person name="Sun C."/>
        </authorList>
    </citation>
    <scope>NUCLEOTIDE SEQUENCE [LARGE SCALE GENOMIC DNA]</scope>
</reference>